<dbReference type="Proteomes" id="UP000784793">
    <property type="component" value="Unassembled WGS sequence"/>
</dbReference>
<reference evidence="3" key="2">
    <citation type="submission" date="2021-09" db="EMBL/GenBank/DDBJ databases">
        <authorList>
            <person name="Gilroy R."/>
        </authorList>
    </citation>
    <scope>NUCLEOTIDE SEQUENCE</scope>
    <source>
        <strain evidence="3">CHK194-22301</strain>
    </source>
</reference>
<dbReference type="AlphaFoldDB" id="A0A921K5J2"/>
<evidence type="ECO:0000259" key="2">
    <source>
        <dbReference type="Pfam" id="PF20467"/>
    </source>
</evidence>
<feature type="domain" description="MmeI-like C-terminal" evidence="2">
    <location>
        <begin position="166"/>
        <end position="244"/>
    </location>
</feature>
<feature type="domain" description="MmeI-like target recognition" evidence="1">
    <location>
        <begin position="2"/>
        <end position="165"/>
    </location>
</feature>
<dbReference type="Pfam" id="PF20467">
    <property type="entry name" value="MmeI_C"/>
    <property type="match status" value="1"/>
</dbReference>
<evidence type="ECO:0000313" key="4">
    <source>
        <dbReference type="Proteomes" id="UP000784793"/>
    </source>
</evidence>
<sequence length="251" mass="28937">EFLKKEPQAAKFFKHFTSGDGFIKNKMRWCLWLVDATPSEINHMPLVKKQIEKVKKFRLNSTKNATRKAAQRPTTFVEIKQPSTDYLLIPLTTSKNRYYIPIGYVSKNIIANNGASFIPSASKYIFGVITSKVHMAWMRVVSGYFGPSYRYSNTITYNNFPWPNIDEKQKEKISETAQAILDARKLYPDSSLADLYDPLTMPAELRKAHEANDKAVLQAYGLKPSASESEIVQHLFKMYEELTRKDKRNHE</sequence>
<evidence type="ECO:0000313" key="3">
    <source>
        <dbReference type="EMBL" id="HJF10658.1"/>
    </source>
</evidence>
<dbReference type="InterPro" id="IPR046820">
    <property type="entry name" value="MmeI_TRD"/>
</dbReference>
<dbReference type="EMBL" id="DYXB01000124">
    <property type="protein sequence ID" value="HJF10658.1"/>
    <property type="molecule type" value="Genomic_DNA"/>
</dbReference>
<gene>
    <name evidence="3" type="ORF">K8V23_07760</name>
</gene>
<dbReference type="InterPro" id="IPR046818">
    <property type="entry name" value="MmeI_C"/>
</dbReference>
<name>A0A921K5J2_9LACO</name>
<feature type="non-terminal residue" evidence="3">
    <location>
        <position position="1"/>
    </location>
</feature>
<proteinExistence type="predicted"/>
<evidence type="ECO:0000259" key="1">
    <source>
        <dbReference type="Pfam" id="PF20466"/>
    </source>
</evidence>
<protein>
    <recommendedName>
        <fullName evidence="5">Class I SAM-dependent DNA methyltransferase</fullName>
    </recommendedName>
</protein>
<organism evidence="3 4">
    <name type="scientific">Lactobacillus crispatus</name>
    <dbReference type="NCBI Taxonomy" id="47770"/>
    <lineage>
        <taxon>Bacteria</taxon>
        <taxon>Bacillati</taxon>
        <taxon>Bacillota</taxon>
        <taxon>Bacilli</taxon>
        <taxon>Lactobacillales</taxon>
        <taxon>Lactobacillaceae</taxon>
        <taxon>Lactobacillus</taxon>
    </lineage>
</organism>
<evidence type="ECO:0008006" key="5">
    <source>
        <dbReference type="Google" id="ProtNLM"/>
    </source>
</evidence>
<accession>A0A921K5J2</accession>
<dbReference type="Pfam" id="PF20466">
    <property type="entry name" value="MmeI_TRD"/>
    <property type="match status" value="1"/>
</dbReference>
<reference evidence="3" key="1">
    <citation type="journal article" date="2021" name="PeerJ">
        <title>Extensive microbial diversity within the chicken gut microbiome revealed by metagenomics and culture.</title>
        <authorList>
            <person name="Gilroy R."/>
            <person name="Ravi A."/>
            <person name="Getino M."/>
            <person name="Pursley I."/>
            <person name="Horton D.L."/>
            <person name="Alikhan N.F."/>
            <person name="Baker D."/>
            <person name="Gharbi K."/>
            <person name="Hall N."/>
            <person name="Watson M."/>
            <person name="Adriaenssens E.M."/>
            <person name="Foster-Nyarko E."/>
            <person name="Jarju S."/>
            <person name="Secka A."/>
            <person name="Antonio M."/>
            <person name="Oren A."/>
            <person name="Chaudhuri R.R."/>
            <person name="La Ragione R."/>
            <person name="Hildebrand F."/>
            <person name="Pallen M.J."/>
        </authorList>
    </citation>
    <scope>NUCLEOTIDE SEQUENCE</scope>
    <source>
        <strain evidence="3">CHK194-22301</strain>
    </source>
</reference>
<comment type="caution">
    <text evidence="3">The sequence shown here is derived from an EMBL/GenBank/DDBJ whole genome shotgun (WGS) entry which is preliminary data.</text>
</comment>